<dbReference type="InterPro" id="IPR014729">
    <property type="entry name" value="Rossmann-like_a/b/a_fold"/>
</dbReference>
<dbReference type="AlphaFoldDB" id="A0A1X9PTL1"/>
<sequence>MAERLSFVHRKFVNSLKFEIKLPKNIAILVAISGGQDSMCLLKLLKDYQETNSWYIHIMHFDHQWRANSINNSQALKRLSLRWHLPFYLYTQAVYSESSAREWRYSEIIKLATKHHIKYILTAHTIDDKIETALYNLIQGTGFDGITSLNYSNEIFKKVKLIHPLLCLTRKETLWFCKKFYLPIWCDITNYVSNIKRNRIRHELIPYINKYFNPNFNRNFIYCLNIIGKEVNYIKKRTEYFYNICKHPIFIALNKLLLKKLPIVIQRRILRVFLYTTTELKVNFQNTESIIRMFRPCKNNIARLKINKNWYLLFNNNWLYLIKKS</sequence>
<accession>A0A1X9PTL1</accession>
<proteinExistence type="inferred from homology"/>
<keyword evidence="1 6" id="KW-0436">Ligase</keyword>
<protein>
    <recommendedName>
        <fullName evidence="6">tRNA(Ile)-lysidine synthase, chloroplastic</fullName>
        <ecNumber evidence="6">6.3.4.19</ecNumber>
    </recommendedName>
    <alternativeName>
        <fullName evidence="6">tRNA(Ile)-2-lysyl-cytidine synthase</fullName>
    </alternativeName>
    <alternativeName>
        <fullName evidence="6">tRNA(Ile)-lysidine synthetase</fullName>
    </alternativeName>
</protein>
<comment type="subcellular location">
    <subcellularLocation>
        <location evidence="6">Plastid</location>
        <location evidence="6">Chloroplast</location>
    </subcellularLocation>
</comment>
<feature type="domain" description="tRNA(Ile)-lysidine/2-thiocytidine synthase N-terminal" evidence="7">
    <location>
        <begin position="28"/>
        <end position="203"/>
    </location>
</feature>
<dbReference type="Gene3D" id="1.20.59.20">
    <property type="match status" value="1"/>
</dbReference>
<keyword evidence="8" id="KW-0150">Chloroplast</keyword>
<dbReference type="Gene3D" id="3.40.50.620">
    <property type="entry name" value="HUPs"/>
    <property type="match status" value="1"/>
</dbReference>
<name>A0A1X9PTL1_9RHOD</name>
<keyword evidence="2 6" id="KW-0819">tRNA processing</keyword>
<keyword evidence="4 6" id="KW-0067">ATP-binding</keyword>
<dbReference type="PANTHER" id="PTHR43033:SF1">
    <property type="entry name" value="TRNA(ILE)-LYSIDINE SYNTHASE-RELATED"/>
    <property type="match status" value="1"/>
</dbReference>
<dbReference type="Pfam" id="PF01171">
    <property type="entry name" value="ATP_bind_3"/>
    <property type="match status" value="1"/>
</dbReference>
<dbReference type="InterPro" id="IPR012094">
    <property type="entry name" value="tRNA_Ile_lys_synt"/>
</dbReference>
<dbReference type="InterPro" id="IPR011063">
    <property type="entry name" value="TilS/TtcA_N"/>
</dbReference>
<comment type="similarity">
    <text evidence="6">Belongs to the tRNA(Ile)-lysidine synthase family.</text>
</comment>
<dbReference type="InterPro" id="IPR012795">
    <property type="entry name" value="tRNA_Ile_lys_synt_N"/>
</dbReference>
<dbReference type="EC" id="6.3.4.19" evidence="6"/>
<comment type="catalytic activity">
    <reaction evidence="5 6">
        <text>cytidine(34) in tRNA(Ile2) + L-lysine + ATP = lysidine(34) in tRNA(Ile2) + AMP + diphosphate + H(+)</text>
        <dbReference type="Rhea" id="RHEA:43744"/>
        <dbReference type="Rhea" id="RHEA-COMP:10625"/>
        <dbReference type="Rhea" id="RHEA-COMP:10670"/>
        <dbReference type="ChEBI" id="CHEBI:15378"/>
        <dbReference type="ChEBI" id="CHEBI:30616"/>
        <dbReference type="ChEBI" id="CHEBI:32551"/>
        <dbReference type="ChEBI" id="CHEBI:33019"/>
        <dbReference type="ChEBI" id="CHEBI:82748"/>
        <dbReference type="ChEBI" id="CHEBI:83665"/>
        <dbReference type="ChEBI" id="CHEBI:456215"/>
        <dbReference type="EC" id="6.3.4.19"/>
    </reaction>
</comment>
<dbReference type="GeneID" id="32891539"/>
<evidence type="ECO:0000313" key="8">
    <source>
        <dbReference type="EMBL" id="ARO90659.1"/>
    </source>
</evidence>
<organism evidence="8">
    <name type="scientific">Boldia erythrosiphon</name>
    <dbReference type="NCBI Taxonomy" id="74908"/>
    <lineage>
        <taxon>Eukaryota</taxon>
        <taxon>Rhodophyta</taxon>
        <taxon>Compsopogonophyceae</taxon>
        <taxon>Compsopogonales</taxon>
        <taxon>Boldiaceae</taxon>
        <taxon>Boldia</taxon>
    </lineage>
</organism>
<reference evidence="8" key="1">
    <citation type="submission" date="2017-03" db="EMBL/GenBank/DDBJ databases">
        <title>The new red algal subphylum Proteorhodophytina comprises the largest and most divergent plastid genomes known.</title>
        <authorList>
            <person name="Munoz-Gomez S.A."/>
            <person name="Mejia-Franco F.G."/>
            <person name="Durnin K."/>
            <person name="Morgan C."/>
            <person name="Grisdale C.J."/>
            <person name="Archibald J.M."/>
            <person name="Slamovits C.H."/>
        </authorList>
    </citation>
    <scope>NUCLEOTIDE SEQUENCE</scope>
    <source>
        <strain evidence="8">UTEX LB2858</strain>
    </source>
</reference>
<dbReference type="PANTHER" id="PTHR43033">
    <property type="entry name" value="TRNA(ILE)-LYSIDINE SYNTHASE-RELATED"/>
    <property type="match status" value="1"/>
</dbReference>
<evidence type="ECO:0000259" key="7">
    <source>
        <dbReference type="Pfam" id="PF01171"/>
    </source>
</evidence>
<evidence type="ECO:0000256" key="6">
    <source>
        <dbReference type="HAMAP-Rule" id="MF_01161"/>
    </source>
</evidence>
<evidence type="ECO:0000256" key="1">
    <source>
        <dbReference type="ARBA" id="ARBA00022598"/>
    </source>
</evidence>
<dbReference type="SUPFAM" id="SSF82829">
    <property type="entry name" value="MesJ substrate recognition domain-like"/>
    <property type="match status" value="1"/>
</dbReference>
<dbReference type="SUPFAM" id="SSF52402">
    <property type="entry name" value="Adenine nucleotide alpha hydrolases-like"/>
    <property type="match status" value="1"/>
</dbReference>
<keyword evidence="8" id="KW-0934">Plastid</keyword>
<dbReference type="GO" id="GO:0005524">
    <property type="term" value="F:ATP binding"/>
    <property type="evidence" value="ECO:0007669"/>
    <property type="project" value="UniProtKB-UniRule"/>
</dbReference>
<keyword evidence="3 6" id="KW-0547">Nucleotide-binding</keyword>
<comment type="function">
    <text evidence="6">Ligates lysine onto the cytidine present at position 34 of the AUA codon-specific tRNA(Ile) that contains the anticodon CAU, in an ATP-dependent manner. Cytidine is converted to lysidine, thus changing the amino acid specificity of the tRNA from methionine to isoleucine.</text>
</comment>
<dbReference type="GO" id="GO:0032267">
    <property type="term" value="F:tRNA(Ile)-lysidine synthase activity"/>
    <property type="evidence" value="ECO:0007669"/>
    <property type="project" value="UniProtKB-EC"/>
</dbReference>
<dbReference type="GO" id="GO:0009507">
    <property type="term" value="C:chloroplast"/>
    <property type="evidence" value="ECO:0007669"/>
    <property type="project" value="UniProtKB-SubCell"/>
</dbReference>
<evidence type="ECO:0000256" key="5">
    <source>
        <dbReference type="ARBA" id="ARBA00048539"/>
    </source>
</evidence>
<evidence type="ECO:0000256" key="4">
    <source>
        <dbReference type="ARBA" id="ARBA00022840"/>
    </source>
</evidence>
<evidence type="ECO:0000256" key="2">
    <source>
        <dbReference type="ARBA" id="ARBA00022694"/>
    </source>
</evidence>
<dbReference type="EMBL" id="KY709208">
    <property type="protein sequence ID" value="ARO90659.1"/>
    <property type="molecule type" value="Genomic_DNA"/>
</dbReference>
<gene>
    <name evidence="6 8" type="primary">tilS</name>
</gene>
<dbReference type="RefSeq" id="YP_009369971.1">
    <property type="nucleotide sequence ID" value="NC_034776.1"/>
</dbReference>
<evidence type="ECO:0000256" key="3">
    <source>
        <dbReference type="ARBA" id="ARBA00022741"/>
    </source>
</evidence>
<dbReference type="GO" id="GO:0006400">
    <property type="term" value="P:tRNA modification"/>
    <property type="evidence" value="ECO:0007669"/>
    <property type="project" value="UniProtKB-UniRule"/>
</dbReference>
<comment type="domain">
    <text evidence="6">The N-terminal region contains the highly conserved SGGXDS motif, predicted to be a P-loop motif involved in ATP binding.</text>
</comment>
<dbReference type="NCBIfam" id="TIGR02432">
    <property type="entry name" value="lysidine_TilS_N"/>
    <property type="match status" value="1"/>
</dbReference>
<geneLocation type="chloroplast" evidence="8"/>
<dbReference type="HAMAP" id="MF_01161">
    <property type="entry name" value="tRNA_Ile_lys_synt"/>
    <property type="match status" value="1"/>
</dbReference>
<feature type="binding site" evidence="6">
    <location>
        <begin position="33"/>
        <end position="38"/>
    </location>
    <ligand>
        <name>ATP</name>
        <dbReference type="ChEBI" id="CHEBI:30616"/>
    </ligand>
</feature>
<dbReference type="CDD" id="cd01992">
    <property type="entry name" value="TilS_N"/>
    <property type="match status" value="1"/>
</dbReference>